<dbReference type="GO" id="GO:0022857">
    <property type="term" value="F:transmembrane transporter activity"/>
    <property type="evidence" value="ECO:0007669"/>
    <property type="project" value="InterPro"/>
</dbReference>
<feature type="transmembrane region" description="Helical" evidence="6">
    <location>
        <begin position="253"/>
        <end position="274"/>
    </location>
</feature>
<dbReference type="InterPro" id="IPR036259">
    <property type="entry name" value="MFS_trans_sf"/>
</dbReference>
<keyword evidence="4 6" id="KW-1133">Transmembrane helix</keyword>
<dbReference type="RefSeq" id="WP_184017191.1">
    <property type="nucleotide sequence ID" value="NZ_JACIJC010000002.1"/>
</dbReference>
<evidence type="ECO:0000256" key="4">
    <source>
        <dbReference type="ARBA" id="ARBA00022989"/>
    </source>
</evidence>
<evidence type="ECO:0000313" key="9">
    <source>
        <dbReference type="Proteomes" id="UP000549617"/>
    </source>
</evidence>
<evidence type="ECO:0000256" key="6">
    <source>
        <dbReference type="SAM" id="Phobius"/>
    </source>
</evidence>
<proteinExistence type="predicted"/>
<feature type="domain" description="Major facilitator superfamily (MFS) profile" evidence="7">
    <location>
        <begin position="25"/>
        <end position="392"/>
    </location>
</feature>
<evidence type="ECO:0000313" key="8">
    <source>
        <dbReference type="EMBL" id="MBB5685677.1"/>
    </source>
</evidence>
<dbReference type="InterPro" id="IPR050189">
    <property type="entry name" value="MFS_Efflux_Transporters"/>
</dbReference>
<keyword evidence="9" id="KW-1185">Reference proteome</keyword>
<protein>
    <submittedName>
        <fullName evidence="8">Putative MFS family arabinose efflux permease</fullName>
    </submittedName>
</protein>
<dbReference type="PROSITE" id="PS50850">
    <property type="entry name" value="MFS"/>
    <property type="match status" value="1"/>
</dbReference>
<feature type="transmembrane region" description="Helical" evidence="6">
    <location>
        <begin position="219"/>
        <end position="241"/>
    </location>
</feature>
<feature type="transmembrane region" description="Helical" evidence="6">
    <location>
        <begin position="152"/>
        <end position="172"/>
    </location>
</feature>
<dbReference type="SUPFAM" id="SSF103473">
    <property type="entry name" value="MFS general substrate transporter"/>
    <property type="match status" value="1"/>
</dbReference>
<dbReference type="GO" id="GO:0005886">
    <property type="term" value="C:plasma membrane"/>
    <property type="evidence" value="ECO:0007669"/>
    <property type="project" value="UniProtKB-SubCell"/>
</dbReference>
<dbReference type="InterPro" id="IPR011701">
    <property type="entry name" value="MFS"/>
</dbReference>
<sequence length="413" mass="42875">MSSQAPAEVINGKKLPRFESLRAAAPIMLAMAATLQAIGFGSQNLSPVLIEGLRQGRGLTEGMAGLVQTVELVTTAISAFLLASLASRMSPRRLALSGAVIAAIAHFASSLAEPLYLLLFLRVVAGVGAAMCVCAANVVLSAQREPDRIYAGSYAASALAGIVVLPFMVYIGALTDGWGVYAIDGAWVVVLLPLVALLPARLPDRTATEDHEAIVRSRGVMLLPLAAIGLFSTFSVGLWAFSGVVAEAAHVTAEFFGMTLSVGTALCFGGAWLASTIGTRYGRLPPLLGGIVATLIASTIFFSATTPIVFGLSFVVAQTIYAFIMPFMFGFCSSLDRTGKLAIAASSAILISASVAPALIGWLIQAMGLAGLIAVMTIGYLLSALAFYASTRLIRDDAEPVSGHLESTDRSPA</sequence>
<accession>A0A7W9AHM5</accession>
<feature type="transmembrane region" description="Helical" evidence="6">
    <location>
        <begin position="178"/>
        <end position="198"/>
    </location>
</feature>
<feature type="transmembrane region" description="Helical" evidence="6">
    <location>
        <begin position="62"/>
        <end position="82"/>
    </location>
</feature>
<feature type="transmembrane region" description="Helical" evidence="6">
    <location>
        <begin position="308"/>
        <end position="329"/>
    </location>
</feature>
<dbReference type="Gene3D" id="1.20.1250.20">
    <property type="entry name" value="MFS general substrate transporter like domains"/>
    <property type="match status" value="1"/>
</dbReference>
<evidence type="ECO:0000256" key="5">
    <source>
        <dbReference type="ARBA" id="ARBA00023136"/>
    </source>
</evidence>
<dbReference type="PANTHER" id="PTHR43124:SF10">
    <property type="entry name" value="PURINE EFFLUX PUMP PBUE"/>
    <property type="match status" value="1"/>
</dbReference>
<keyword evidence="5 6" id="KW-0472">Membrane</keyword>
<keyword evidence="3 6" id="KW-0812">Transmembrane</keyword>
<comment type="caution">
    <text evidence="8">The sequence shown here is derived from an EMBL/GenBank/DDBJ whole genome shotgun (WGS) entry which is preliminary data.</text>
</comment>
<dbReference type="AlphaFoldDB" id="A0A7W9AHM5"/>
<gene>
    <name evidence="8" type="ORF">FHS49_001685</name>
</gene>
<comment type="subcellular location">
    <subcellularLocation>
        <location evidence="1">Cell membrane</location>
        <topology evidence="1">Multi-pass membrane protein</topology>
    </subcellularLocation>
</comment>
<feature type="transmembrane region" description="Helical" evidence="6">
    <location>
        <begin position="370"/>
        <end position="389"/>
    </location>
</feature>
<feature type="transmembrane region" description="Helical" evidence="6">
    <location>
        <begin position="21"/>
        <end position="42"/>
    </location>
</feature>
<feature type="transmembrane region" description="Helical" evidence="6">
    <location>
        <begin position="341"/>
        <end position="364"/>
    </location>
</feature>
<organism evidence="8 9">
    <name type="scientific">Sphingobium boeckii</name>
    <dbReference type="NCBI Taxonomy" id="1082345"/>
    <lineage>
        <taxon>Bacteria</taxon>
        <taxon>Pseudomonadati</taxon>
        <taxon>Pseudomonadota</taxon>
        <taxon>Alphaproteobacteria</taxon>
        <taxon>Sphingomonadales</taxon>
        <taxon>Sphingomonadaceae</taxon>
        <taxon>Sphingobium</taxon>
    </lineage>
</organism>
<feature type="transmembrane region" description="Helical" evidence="6">
    <location>
        <begin position="94"/>
        <end position="112"/>
    </location>
</feature>
<feature type="transmembrane region" description="Helical" evidence="6">
    <location>
        <begin position="286"/>
        <end position="302"/>
    </location>
</feature>
<dbReference type="Proteomes" id="UP000549617">
    <property type="component" value="Unassembled WGS sequence"/>
</dbReference>
<feature type="transmembrane region" description="Helical" evidence="6">
    <location>
        <begin position="118"/>
        <end position="140"/>
    </location>
</feature>
<name>A0A7W9AHM5_9SPHN</name>
<evidence type="ECO:0000256" key="1">
    <source>
        <dbReference type="ARBA" id="ARBA00004651"/>
    </source>
</evidence>
<dbReference type="EMBL" id="JACIJC010000002">
    <property type="protein sequence ID" value="MBB5685677.1"/>
    <property type="molecule type" value="Genomic_DNA"/>
</dbReference>
<dbReference type="PANTHER" id="PTHR43124">
    <property type="entry name" value="PURINE EFFLUX PUMP PBUE"/>
    <property type="match status" value="1"/>
</dbReference>
<evidence type="ECO:0000256" key="3">
    <source>
        <dbReference type="ARBA" id="ARBA00022692"/>
    </source>
</evidence>
<dbReference type="Pfam" id="PF07690">
    <property type="entry name" value="MFS_1"/>
    <property type="match status" value="1"/>
</dbReference>
<keyword evidence="2" id="KW-1003">Cell membrane</keyword>
<dbReference type="InterPro" id="IPR020846">
    <property type="entry name" value="MFS_dom"/>
</dbReference>
<reference evidence="8 9" key="1">
    <citation type="submission" date="2020-08" db="EMBL/GenBank/DDBJ databases">
        <title>Genomic Encyclopedia of Type Strains, Phase IV (KMG-IV): sequencing the most valuable type-strain genomes for metagenomic binning, comparative biology and taxonomic classification.</title>
        <authorList>
            <person name="Goeker M."/>
        </authorList>
    </citation>
    <scope>NUCLEOTIDE SEQUENCE [LARGE SCALE GENOMIC DNA]</scope>
    <source>
        <strain evidence="8 9">DSM 25079</strain>
    </source>
</reference>
<evidence type="ECO:0000256" key="2">
    <source>
        <dbReference type="ARBA" id="ARBA00022475"/>
    </source>
</evidence>
<evidence type="ECO:0000259" key="7">
    <source>
        <dbReference type="PROSITE" id="PS50850"/>
    </source>
</evidence>